<evidence type="ECO:0000256" key="3">
    <source>
        <dbReference type="ARBA" id="ARBA00022692"/>
    </source>
</evidence>
<protein>
    <submittedName>
        <fullName evidence="7">Uncharacterized protein</fullName>
    </submittedName>
</protein>
<feature type="transmembrane region" description="Helical" evidence="6">
    <location>
        <begin position="35"/>
        <end position="53"/>
    </location>
</feature>
<sequence>MTILTRTWAILVSLTLLSLTTMSFATSVPAWMVNTAVLLAGAFKAFQILRHFLEVNRASSGWRTLLYGYLVAIFGLLLAISVSA</sequence>
<evidence type="ECO:0000256" key="6">
    <source>
        <dbReference type="SAM" id="Phobius"/>
    </source>
</evidence>
<dbReference type="InterPro" id="IPR005171">
    <property type="entry name" value="Cyt_c_oxidase_su4_prok"/>
</dbReference>
<evidence type="ECO:0000256" key="4">
    <source>
        <dbReference type="ARBA" id="ARBA00022989"/>
    </source>
</evidence>
<dbReference type="EMBL" id="BJYZ01000014">
    <property type="protein sequence ID" value="GEO39109.1"/>
    <property type="molecule type" value="Genomic_DNA"/>
</dbReference>
<evidence type="ECO:0000313" key="8">
    <source>
        <dbReference type="Proteomes" id="UP000321523"/>
    </source>
</evidence>
<keyword evidence="2" id="KW-1003">Cell membrane</keyword>
<dbReference type="Pfam" id="PF03626">
    <property type="entry name" value="COX4_pro"/>
    <property type="match status" value="1"/>
</dbReference>
<dbReference type="RefSeq" id="WP_044432552.1">
    <property type="nucleotide sequence ID" value="NZ_BJYZ01000014.1"/>
</dbReference>
<dbReference type="AlphaFoldDB" id="A0A512DRJ3"/>
<keyword evidence="4 6" id="KW-1133">Transmembrane helix</keyword>
<name>A0A512DRJ3_9PROT</name>
<keyword evidence="3 6" id="KW-0812">Transmembrane</keyword>
<keyword evidence="8" id="KW-1185">Reference proteome</keyword>
<dbReference type="GO" id="GO:0005886">
    <property type="term" value="C:plasma membrane"/>
    <property type="evidence" value="ECO:0007669"/>
    <property type="project" value="UniProtKB-SubCell"/>
</dbReference>
<feature type="transmembrane region" description="Helical" evidence="6">
    <location>
        <begin position="65"/>
        <end position="83"/>
    </location>
</feature>
<evidence type="ECO:0000313" key="7">
    <source>
        <dbReference type="EMBL" id="GEO39109.1"/>
    </source>
</evidence>
<reference evidence="7 8" key="1">
    <citation type="submission" date="2019-07" db="EMBL/GenBank/DDBJ databases">
        <title>Whole genome shotgun sequence of Skermanella aerolata NBRC 106429.</title>
        <authorList>
            <person name="Hosoyama A."/>
            <person name="Uohara A."/>
            <person name="Ohji S."/>
            <person name="Ichikawa N."/>
        </authorList>
    </citation>
    <scope>NUCLEOTIDE SEQUENCE [LARGE SCALE GENOMIC DNA]</scope>
    <source>
        <strain evidence="7 8">NBRC 106429</strain>
    </source>
</reference>
<evidence type="ECO:0000256" key="1">
    <source>
        <dbReference type="ARBA" id="ARBA00004651"/>
    </source>
</evidence>
<organism evidence="7 8">
    <name type="scientific">Skermanella aerolata</name>
    <dbReference type="NCBI Taxonomy" id="393310"/>
    <lineage>
        <taxon>Bacteria</taxon>
        <taxon>Pseudomonadati</taxon>
        <taxon>Pseudomonadota</taxon>
        <taxon>Alphaproteobacteria</taxon>
        <taxon>Rhodospirillales</taxon>
        <taxon>Azospirillaceae</taxon>
        <taxon>Skermanella</taxon>
    </lineage>
</organism>
<comment type="caution">
    <text evidence="7">The sequence shown here is derived from an EMBL/GenBank/DDBJ whole genome shotgun (WGS) entry which is preliminary data.</text>
</comment>
<evidence type="ECO:0000256" key="2">
    <source>
        <dbReference type="ARBA" id="ARBA00022475"/>
    </source>
</evidence>
<gene>
    <name evidence="7" type="ORF">SAE02_32570</name>
</gene>
<proteinExistence type="predicted"/>
<comment type="subcellular location">
    <subcellularLocation>
        <location evidence="1">Cell membrane</location>
        <topology evidence="1">Multi-pass membrane protein</topology>
    </subcellularLocation>
</comment>
<dbReference type="Proteomes" id="UP000321523">
    <property type="component" value="Unassembled WGS sequence"/>
</dbReference>
<evidence type="ECO:0000256" key="5">
    <source>
        <dbReference type="ARBA" id="ARBA00023136"/>
    </source>
</evidence>
<accession>A0A512DRJ3</accession>
<keyword evidence="5 6" id="KW-0472">Membrane</keyword>